<evidence type="ECO:0000256" key="3">
    <source>
        <dbReference type="ARBA" id="ARBA00022839"/>
    </source>
</evidence>
<dbReference type="Proteomes" id="UP000249123">
    <property type="component" value="Unassembled WGS sequence"/>
</dbReference>
<accession>A0A062U1M7</accession>
<dbReference type="InterPro" id="IPR004843">
    <property type="entry name" value="Calcineurin-like_PHP"/>
</dbReference>
<dbReference type="Pfam" id="PF00149">
    <property type="entry name" value="Metallophos"/>
    <property type="match status" value="1"/>
</dbReference>
<keyword evidence="2" id="KW-0378">Hydrolase</keyword>
<dbReference type="eggNOG" id="COG0420">
    <property type="taxonomic scope" value="Bacteria"/>
</dbReference>
<name>A0A062U1M7_9PROT</name>
<reference evidence="5 6" key="1">
    <citation type="submission" date="2013-04" db="EMBL/GenBank/DDBJ databases">
        <title>Hyphomonas sp. T24B3 Genome Sequencing.</title>
        <authorList>
            <person name="Lai Q."/>
            <person name="Shao Z."/>
        </authorList>
    </citation>
    <scope>NUCLEOTIDE SEQUENCE [LARGE SCALE GENOMIC DNA]</scope>
    <source>
        <strain evidence="5 6">T24B3</strain>
    </source>
</reference>
<dbReference type="GO" id="GO:0004527">
    <property type="term" value="F:exonuclease activity"/>
    <property type="evidence" value="ECO:0007669"/>
    <property type="project" value="UniProtKB-KW"/>
</dbReference>
<evidence type="ECO:0000256" key="1">
    <source>
        <dbReference type="ARBA" id="ARBA00022722"/>
    </source>
</evidence>
<feature type="domain" description="Calcineurin-like phosphoesterase" evidence="4">
    <location>
        <begin position="3"/>
        <end position="164"/>
    </location>
</feature>
<dbReference type="PANTHER" id="PTHR30337:SF0">
    <property type="entry name" value="NUCLEASE SBCCD SUBUNIT D"/>
    <property type="match status" value="1"/>
</dbReference>
<evidence type="ECO:0000313" key="5">
    <source>
        <dbReference type="EMBL" id="RAN35011.1"/>
    </source>
</evidence>
<keyword evidence="3" id="KW-0269">Exonuclease</keyword>
<dbReference type="InterPro" id="IPR029052">
    <property type="entry name" value="Metallo-depent_PP-like"/>
</dbReference>
<dbReference type="EMBL" id="AWFB01000007">
    <property type="protein sequence ID" value="RAN35011.1"/>
    <property type="molecule type" value="Genomic_DNA"/>
</dbReference>
<dbReference type="PANTHER" id="PTHR30337">
    <property type="entry name" value="COMPONENT OF ATP-DEPENDENT DSDNA EXONUCLEASE"/>
    <property type="match status" value="1"/>
</dbReference>
<dbReference type="InterPro" id="IPR014577">
    <property type="entry name" value="UCP033093_metalloPase"/>
</dbReference>
<evidence type="ECO:0000313" key="6">
    <source>
        <dbReference type="Proteomes" id="UP000249123"/>
    </source>
</evidence>
<dbReference type="Gene3D" id="3.60.21.10">
    <property type="match status" value="1"/>
</dbReference>
<sequence>MNFRFIHTADWQLGRPFAQFESELAAQLADARLGVIERIAKVAQDEDVKHVLVAGDVWDTASPSDKLLRQPLDRMRTTDVANWWLLPGNHDPAEPHGLWDRLHAIGLPDNVRPLTQATPVSLSDNVTLLPAPWMSKAPGRDLTAEFGSVSTPPDTLRIGLAHGGTCSFFDQSPQSAAIAENRAATAGLDYLALGDWHGVQQVDERTWYAGTPEPDRFPNNEPGSVLVVELAKCELPIVKPVKTALYTWTRDRLDCQDGVDPCAEATELFDAHGPRHRRLSRLELHGALRLDTRMRFLNFLEQERQSLAHLRLKSSGLLSLADPDALDEIDREGTLRDTATNIVAVMNDEDRPEDERATARRALDYLAAFAAGSA</sequence>
<evidence type="ECO:0000256" key="2">
    <source>
        <dbReference type="ARBA" id="ARBA00022801"/>
    </source>
</evidence>
<comment type="caution">
    <text evidence="5">The sequence shown here is derived from an EMBL/GenBank/DDBJ whole genome shotgun (WGS) entry which is preliminary data.</text>
</comment>
<dbReference type="RefSeq" id="WP_034824714.1">
    <property type="nucleotide sequence ID" value="NZ_AWFA01000007.1"/>
</dbReference>
<evidence type="ECO:0000259" key="4">
    <source>
        <dbReference type="Pfam" id="PF00149"/>
    </source>
</evidence>
<dbReference type="InterPro" id="IPR050535">
    <property type="entry name" value="DNA_Repair-Maintenance_Comp"/>
</dbReference>
<protein>
    <recommendedName>
        <fullName evidence="4">Calcineurin-like phosphoesterase domain-containing protein</fullName>
    </recommendedName>
</protein>
<dbReference type="AlphaFoldDB" id="A0A062U1M7"/>
<dbReference type="CDD" id="cd00840">
    <property type="entry name" value="MPP_Mre11_N"/>
    <property type="match status" value="1"/>
</dbReference>
<keyword evidence="1" id="KW-0540">Nuclease</keyword>
<dbReference type="SUPFAM" id="SSF56300">
    <property type="entry name" value="Metallo-dependent phosphatases"/>
    <property type="match status" value="1"/>
</dbReference>
<proteinExistence type="predicted"/>
<dbReference type="InterPro" id="IPR041796">
    <property type="entry name" value="Mre11_N"/>
</dbReference>
<dbReference type="PIRSF" id="PIRSF033093">
    <property type="entry name" value="UCP_ML1119"/>
    <property type="match status" value="1"/>
</dbReference>
<keyword evidence="6" id="KW-1185">Reference proteome</keyword>
<dbReference type="OrthoDB" id="9773856at2"/>
<gene>
    <name evidence="5" type="ORF">HY3_09205</name>
</gene>
<organism evidence="5 6">
    <name type="scientific">Hyphomonas pacifica</name>
    <dbReference type="NCBI Taxonomy" id="1280941"/>
    <lineage>
        <taxon>Bacteria</taxon>
        <taxon>Pseudomonadati</taxon>
        <taxon>Pseudomonadota</taxon>
        <taxon>Alphaproteobacteria</taxon>
        <taxon>Hyphomonadales</taxon>
        <taxon>Hyphomonadaceae</taxon>
        <taxon>Hyphomonas</taxon>
    </lineage>
</organism>
<dbReference type="STRING" id="1280941.HY2_09075"/>